<dbReference type="AlphaFoldDB" id="A0A6P8B2U0"/>
<comment type="similarity">
    <text evidence="2 9">Belongs to the WRB/GET1 family.</text>
</comment>
<sequence>MPSLLILIFTIEVAVELINTIGAATINNLLWRIFNALPTKLSAQFAEQRKLQQDYLKVRRELNATSSQDEFAKWAKLRRQHDKLLEQLEKKKAALDSTKGNFDKYITGIRWVGTQGLRYFLPFWYAKVPMFWLPYGWFPYYAEWLVSFPRAPMGSVSIASWQLACTGFVVLIKDAITALVVFGLGMRKSKVKQAVPVKVASGEKGSDEKAKAASTTTEKEGNKEL</sequence>
<dbReference type="InterPro" id="IPR027538">
    <property type="entry name" value="Get1_fungi"/>
</dbReference>
<keyword evidence="8 9" id="KW-0472">Membrane</keyword>
<dbReference type="KEGG" id="pgri:PgNI_07594"/>
<dbReference type="InterPro" id="IPR028945">
    <property type="entry name" value="Get1"/>
</dbReference>
<dbReference type="Pfam" id="PF04420">
    <property type="entry name" value="CHD5"/>
    <property type="match status" value="1"/>
</dbReference>
<keyword evidence="3 9" id="KW-0813">Transport</keyword>
<dbReference type="PANTHER" id="PTHR42650">
    <property type="entry name" value="TAIL-ANCHORED PROTEIN INSERTION RECEPTOR WRB"/>
    <property type="match status" value="1"/>
</dbReference>
<dbReference type="HAMAP" id="MF_03113">
    <property type="entry name" value="Get1"/>
    <property type="match status" value="1"/>
</dbReference>
<reference evidence="13" key="2">
    <citation type="submission" date="2019-10" db="EMBL/GenBank/DDBJ databases">
        <authorList>
            <consortium name="NCBI Genome Project"/>
        </authorList>
    </citation>
    <scope>NUCLEOTIDE SEQUENCE</scope>
    <source>
        <strain evidence="13">NI907</strain>
    </source>
</reference>
<dbReference type="InterPro" id="IPR029012">
    <property type="entry name" value="Helix_hairpin_bin_sf"/>
</dbReference>
<evidence type="ECO:0000256" key="6">
    <source>
        <dbReference type="ARBA" id="ARBA00022989"/>
    </source>
</evidence>
<evidence type="ECO:0000256" key="3">
    <source>
        <dbReference type="ARBA" id="ARBA00022448"/>
    </source>
</evidence>
<keyword evidence="6 9" id="KW-1133">Transmembrane helix</keyword>
<proteinExistence type="inferred from homology"/>
<feature type="transmembrane region" description="Helical" evidence="11">
    <location>
        <begin position="119"/>
        <end position="138"/>
    </location>
</feature>
<protein>
    <submittedName>
        <fullName evidence="13">Uncharacterized protein</fullName>
    </submittedName>
</protein>
<gene>
    <name evidence="9" type="primary">GET1</name>
    <name evidence="13" type="ORF">PgNI_07594</name>
</gene>
<keyword evidence="5 9" id="KW-0256">Endoplasmic reticulum</keyword>
<keyword evidence="4 9" id="KW-0812">Transmembrane</keyword>
<dbReference type="GO" id="GO:0043495">
    <property type="term" value="F:protein-membrane adaptor activity"/>
    <property type="evidence" value="ECO:0007669"/>
    <property type="project" value="TreeGrafter"/>
</dbReference>
<comment type="caution">
    <text evidence="9">Lacks conserved residue(s) required for the propagation of feature annotation.</text>
</comment>
<name>A0A6P8B2U0_PYRGI</name>
<evidence type="ECO:0000256" key="10">
    <source>
        <dbReference type="SAM" id="MobiDB-lite"/>
    </source>
</evidence>
<evidence type="ECO:0000313" key="12">
    <source>
        <dbReference type="Proteomes" id="UP000515153"/>
    </source>
</evidence>
<dbReference type="FunFam" id="1.10.287.660:FF:000006">
    <property type="entry name" value="Protein GET1"/>
    <property type="match status" value="1"/>
</dbReference>
<feature type="topological domain" description="Cytoplasmic" evidence="9">
    <location>
        <begin position="173"/>
        <end position="225"/>
    </location>
</feature>
<evidence type="ECO:0000313" key="13">
    <source>
        <dbReference type="RefSeq" id="XP_030981551.1"/>
    </source>
</evidence>
<evidence type="ECO:0000256" key="5">
    <source>
        <dbReference type="ARBA" id="ARBA00022824"/>
    </source>
</evidence>
<evidence type="ECO:0000256" key="9">
    <source>
        <dbReference type="HAMAP-Rule" id="MF_03113"/>
    </source>
</evidence>
<feature type="transmembrane region" description="Helical" evidence="11">
    <location>
        <begin position="6"/>
        <end position="30"/>
    </location>
</feature>
<reference evidence="13" key="1">
    <citation type="journal article" date="2019" name="Mol. Biol. Evol.">
        <title>Blast fungal genomes show frequent chromosomal changes, gene gains and losses, and effector gene turnover.</title>
        <authorList>
            <person name="Gomez Luciano L.B."/>
            <person name="Jason Tsai I."/>
            <person name="Chuma I."/>
            <person name="Tosa Y."/>
            <person name="Chen Y.H."/>
            <person name="Li J.Y."/>
            <person name="Li M.Y."/>
            <person name="Jade Lu M.Y."/>
            <person name="Nakayashiki H."/>
            <person name="Li W.H."/>
        </authorList>
    </citation>
    <scope>NUCLEOTIDE SEQUENCE</scope>
    <source>
        <strain evidence="13">NI907</strain>
    </source>
</reference>
<evidence type="ECO:0000256" key="7">
    <source>
        <dbReference type="ARBA" id="ARBA00023054"/>
    </source>
</evidence>
<organism evidence="12 13">
    <name type="scientific">Pyricularia grisea</name>
    <name type="common">Crabgrass-specific blast fungus</name>
    <name type="synonym">Magnaporthe grisea</name>
    <dbReference type="NCBI Taxonomy" id="148305"/>
    <lineage>
        <taxon>Eukaryota</taxon>
        <taxon>Fungi</taxon>
        <taxon>Dikarya</taxon>
        <taxon>Ascomycota</taxon>
        <taxon>Pezizomycotina</taxon>
        <taxon>Sordariomycetes</taxon>
        <taxon>Sordariomycetidae</taxon>
        <taxon>Magnaporthales</taxon>
        <taxon>Pyriculariaceae</taxon>
        <taxon>Pyricularia</taxon>
    </lineage>
</organism>
<dbReference type="RefSeq" id="XP_030981551.1">
    <property type="nucleotide sequence ID" value="XM_031127604.1"/>
</dbReference>
<evidence type="ECO:0000256" key="11">
    <source>
        <dbReference type="SAM" id="Phobius"/>
    </source>
</evidence>
<evidence type="ECO:0000256" key="8">
    <source>
        <dbReference type="ARBA" id="ARBA00023136"/>
    </source>
</evidence>
<reference evidence="13" key="3">
    <citation type="submission" date="2025-08" db="UniProtKB">
        <authorList>
            <consortium name="RefSeq"/>
        </authorList>
    </citation>
    <scope>IDENTIFICATION</scope>
    <source>
        <strain evidence="13">NI907</strain>
    </source>
</reference>
<evidence type="ECO:0000256" key="2">
    <source>
        <dbReference type="ARBA" id="ARBA00010799"/>
    </source>
</evidence>
<accession>A0A6P8B2U0</accession>
<dbReference type="GO" id="GO:0071816">
    <property type="term" value="P:tail-anchored membrane protein insertion into ER membrane"/>
    <property type="evidence" value="ECO:0007669"/>
    <property type="project" value="InterPro"/>
</dbReference>
<feature type="transmembrane region" description="Helical" evidence="11">
    <location>
        <begin position="158"/>
        <end position="184"/>
    </location>
</feature>
<keyword evidence="12" id="KW-1185">Reference proteome</keyword>
<evidence type="ECO:0000256" key="1">
    <source>
        <dbReference type="ARBA" id="ARBA00004477"/>
    </source>
</evidence>
<dbReference type="PANTHER" id="PTHR42650:SF1">
    <property type="entry name" value="GUIDED ENTRY OF TAIL-ANCHORED PROTEINS FACTOR 1"/>
    <property type="match status" value="1"/>
</dbReference>
<dbReference type="GO" id="GO:0005789">
    <property type="term" value="C:endoplasmic reticulum membrane"/>
    <property type="evidence" value="ECO:0007669"/>
    <property type="project" value="UniProtKB-SubCell"/>
</dbReference>
<evidence type="ECO:0000256" key="4">
    <source>
        <dbReference type="ARBA" id="ARBA00022692"/>
    </source>
</evidence>
<comment type="subcellular location">
    <subcellularLocation>
        <location evidence="1">Endoplasmic reticulum membrane</location>
        <topology evidence="1">Multi-pass membrane protein</topology>
    </subcellularLocation>
</comment>
<feature type="compositionally biased region" description="Basic and acidic residues" evidence="10">
    <location>
        <begin position="204"/>
        <end position="225"/>
    </location>
</feature>
<dbReference type="Proteomes" id="UP000515153">
    <property type="component" value="Unplaced"/>
</dbReference>
<dbReference type="GO" id="GO:0043529">
    <property type="term" value="C:GET complex"/>
    <property type="evidence" value="ECO:0007669"/>
    <property type="project" value="InterPro"/>
</dbReference>
<feature type="region of interest" description="Disordered" evidence="10">
    <location>
        <begin position="199"/>
        <end position="225"/>
    </location>
</feature>
<feature type="coiled-coil region" evidence="9">
    <location>
        <begin position="74"/>
        <end position="101"/>
    </location>
</feature>
<dbReference type="Gene3D" id="1.10.287.660">
    <property type="entry name" value="Helix hairpin bin"/>
    <property type="match status" value="1"/>
</dbReference>
<keyword evidence="7 9" id="KW-0175">Coiled coil</keyword>
<feature type="topological domain" description="Lumenal" evidence="9">
    <location>
        <begin position="1"/>
        <end position="4"/>
    </location>
</feature>